<dbReference type="eggNOG" id="COG2050">
    <property type="taxonomic scope" value="Bacteria"/>
</dbReference>
<reference evidence="4 5" key="1">
    <citation type="submission" date="2012-08" db="EMBL/GenBank/DDBJ databases">
        <title>Whole genome shotgun sequence of Kineosphaera limosa NBRC 100340.</title>
        <authorList>
            <person name="Yoshida I."/>
            <person name="Isaki S."/>
            <person name="Hosoyama A."/>
            <person name="Tsuchikane K."/>
            <person name="Katsumata H."/>
            <person name="Ando Y."/>
            <person name="Ohji S."/>
            <person name="Hamada M."/>
            <person name="Tamura T."/>
            <person name="Yamazoe A."/>
            <person name="Yamazaki S."/>
            <person name="Fujita N."/>
        </authorList>
    </citation>
    <scope>NUCLEOTIDE SEQUENCE [LARGE SCALE GENOMIC DNA]</scope>
    <source>
        <strain evidence="4 5">NBRC 100340</strain>
    </source>
</reference>
<proteinExistence type="inferred from homology"/>
<dbReference type="GO" id="GO:0005829">
    <property type="term" value="C:cytosol"/>
    <property type="evidence" value="ECO:0007669"/>
    <property type="project" value="TreeGrafter"/>
</dbReference>
<dbReference type="Proteomes" id="UP000008366">
    <property type="component" value="Unassembled WGS sequence"/>
</dbReference>
<accession>K6WKT9</accession>
<comment type="caution">
    <text evidence="4">The sequence shown here is derived from an EMBL/GenBank/DDBJ whole genome shotgun (WGS) entry which is preliminary data.</text>
</comment>
<evidence type="ECO:0000259" key="3">
    <source>
        <dbReference type="Pfam" id="PF03061"/>
    </source>
</evidence>
<organism evidence="4 5">
    <name type="scientific">Kineosphaera limosa NBRC 100340</name>
    <dbReference type="NCBI Taxonomy" id="1184609"/>
    <lineage>
        <taxon>Bacteria</taxon>
        <taxon>Bacillati</taxon>
        <taxon>Actinomycetota</taxon>
        <taxon>Actinomycetes</taxon>
        <taxon>Micrococcales</taxon>
        <taxon>Dermatophilaceae</taxon>
        <taxon>Kineosphaera</taxon>
    </lineage>
</organism>
<dbReference type="PANTHER" id="PTHR43240:SF5">
    <property type="entry name" value="1,4-DIHYDROXY-2-NAPHTHOYL-COA THIOESTERASE 1"/>
    <property type="match status" value="1"/>
</dbReference>
<dbReference type="InterPro" id="IPR029069">
    <property type="entry name" value="HotDog_dom_sf"/>
</dbReference>
<dbReference type="AlphaFoldDB" id="K6WKT9"/>
<sequence length="135" mass="13946">MTDANPILDTTGTLLERMGIVLEEMSPGRVTAHMPVAGNTQPYGLLHGGASAVLAETVGSVASALHAGKDRIAVGIELNCTHHRAAREGLVHAVATPVHLGGTLATYAITITDDSGALVCTCRLTCLLRERPPAS</sequence>
<dbReference type="NCBIfam" id="TIGR00369">
    <property type="entry name" value="unchar_dom_1"/>
    <property type="match status" value="1"/>
</dbReference>
<dbReference type="Pfam" id="PF03061">
    <property type="entry name" value="4HBT"/>
    <property type="match status" value="1"/>
</dbReference>
<dbReference type="EMBL" id="BAHD01000005">
    <property type="protein sequence ID" value="GAB94401.1"/>
    <property type="molecule type" value="Genomic_DNA"/>
</dbReference>
<gene>
    <name evidence="4" type="ORF">KILIM_005_00190</name>
</gene>
<evidence type="ECO:0000313" key="5">
    <source>
        <dbReference type="Proteomes" id="UP000008366"/>
    </source>
</evidence>
<comment type="similarity">
    <text evidence="1">Belongs to the thioesterase PaaI family.</text>
</comment>
<dbReference type="Gene3D" id="3.10.129.10">
    <property type="entry name" value="Hotdog Thioesterase"/>
    <property type="match status" value="1"/>
</dbReference>
<evidence type="ECO:0000256" key="1">
    <source>
        <dbReference type="ARBA" id="ARBA00008324"/>
    </source>
</evidence>
<dbReference type="InterPro" id="IPR003736">
    <property type="entry name" value="PAAI_dom"/>
</dbReference>
<dbReference type="OrthoDB" id="9798208at2"/>
<dbReference type="PANTHER" id="PTHR43240">
    <property type="entry name" value="1,4-DIHYDROXY-2-NAPHTHOYL-COA THIOESTERASE 1"/>
    <property type="match status" value="1"/>
</dbReference>
<keyword evidence="2" id="KW-0378">Hydrolase</keyword>
<dbReference type="RefSeq" id="WP_006590934.1">
    <property type="nucleotide sequence ID" value="NZ_BAHD01000005.1"/>
</dbReference>
<evidence type="ECO:0000313" key="4">
    <source>
        <dbReference type="EMBL" id="GAB94401.1"/>
    </source>
</evidence>
<dbReference type="GO" id="GO:0061522">
    <property type="term" value="F:1,4-dihydroxy-2-naphthoyl-CoA thioesterase activity"/>
    <property type="evidence" value="ECO:0007669"/>
    <property type="project" value="TreeGrafter"/>
</dbReference>
<protein>
    <recommendedName>
        <fullName evidence="3">Thioesterase domain-containing protein</fullName>
    </recommendedName>
</protein>
<dbReference type="STRING" id="1184609.KILIM_005_00190"/>
<feature type="domain" description="Thioesterase" evidence="3">
    <location>
        <begin position="43"/>
        <end position="120"/>
    </location>
</feature>
<dbReference type="SUPFAM" id="SSF54637">
    <property type="entry name" value="Thioesterase/thiol ester dehydrase-isomerase"/>
    <property type="match status" value="1"/>
</dbReference>
<name>K6WKT9_9MICO</name>
<keyword evidence="5" id="KW-1185">Reference proteome</keyword>
<dbReference type="InterPro" id="IPR006683">
    <property type="entry name" value="Thioestr_dom"/>
</dbReference>
<evidence type="ECO:0000256" key="2">
    <source>
        <dbReference type="ARBA" id="ARBA00022801"/>
    </source>
</evidence>
<dbReference type="CDD" id="cd03443">
    <property type="entry name" value="PaaI_thioesterase"/>
    <property type="match status" value="1"/>
</dbReference>